<sequence length="296" mass="34325">MAIQAQFPSFGSQDWIENCCGGLNNFYFNVQQQQKHQLQQSQVQQQCNIQQQFQNQQFQKDQTLLLDNNIVPPFTFRANPIPTNNNSLPSISFSQSMNALDQKQRQEIDHYFRLQDERLRLLLEDQRKRQVALLCKSLEQKVLPFIKLRDEQIVQATKRKMELEDRLQRLEMDNMEWQRAAQEKEAMIVSLNNTIEQLKVNAADDAESCCDMDYNRVVDETEQNRGLVSDDYYCIGGEEGRAEQIMMLCKVCNSRNSCILFLPCRHLCSCKACDACLDSCPVCQTVKKASIEALMV</sequence>
<dbReference type="InterPro" id="IPR013083">
    <property type="entry name" value="Znf_RING/FYVE/PHD"/>
</dbReference>
<evidence type="ECO:0000313" key="8">
    <source>
        <dbReference type="Proteomes" id="UP001159364"/>
    </source>
</evidence>
<dbReference type="FunFam" id="3.30.40.10:FF:000239">
    <property type="entry name" value="probable BOI-related E3 ubiquitin-protein ligase 2"/>
    <property type="match status" value="1"/>
</dbReference>
<evidence type="ECO:0000256" key="4">
    <source>
        <dbReference type="PROSITE-ProRule" id="PRU00175"/>
    </source>
</evidence>
<evidence type="ECO:0000256" key="5">
    <source>
        <dbReference type="SAM" id="Coils"/>
    </source>
</evidence>
<evidence type="ECO:0000313" key="7">
    <source>
        <dbReference type="EMBL" id="KAJ8767047.1"/>
    </source>
</evidence>
<dbReference type="GO" id="GO:0004842">
    <property type="term" value="F:ubiquitin-protein transferase activity"/>
    <property type="evidence" value="ECO:0007669"/>
    <property type="project" value="TreeGrafter"/>
</dbReference>
<comment type="caution">
    <text evidence="7">The sequence shown here is derived from an EMBL/GenBank/DDBJ whole genome shotgun (WGS) entry which is preliminary data.</text>
</comment>
<dbReference type="InterPro" id="IPR017900">
    <property type="entry name" value="4Fe4S_Fe_S_CS"/>
</dbReference>
<accession>A0AAV8TJD3</accession>
<evidence type="ECO:0000256" key="1">
    <source>
        <dbReference type="ARBA" id="ARBA00022723"/>
    </source>
</evidence>
<feature type="domain" description="RING-type" evidence="6">
    <location>
        <begin position="249"/>
        <end position="284"/>
    </location>
</feature>
<protein>
    <recommendedName>
        <fullName evidence="6">RING-type domain-containing protein</fullName>
    </recommendedName>
</protein>
<dbReference type="EMBL" id="JAIWQS010000004">
    <property type="protein sequence ID" value="KAJ8767047.1"/>
    <property type="molecule type" value="Genomic_DNA"/>
</dbReference>
<dbReference type="PANTHER" id="PTHR42647">
    <property type="entry name" value="SBP (S-RIBONUCLEASE BINDING PROTEIN) FAMILY PROTEIN"/>
    <property type="match status" value="1"/>
</dbReference>
<name>A0AAV8TJD3_9ROSI</name>
<keyword evidence="5" id="KW-0175">Coiled coil</keyword>
<dbReference type="InterPro" id="IPR001841">
    <property type="entry name" value="Znf_RING"/>
</dbReference>
<feature type="coiled-coil region" evidence="5">
    <location>
        <begin position="153"/>
        <end position="201"/>
    </location>
</feature>
<keyword evidence="3" id="KW-0862">Zinc</keyword>
<dbReference type="Gene3D" id="3.30.40.10">
    <property type="entry name" value="Zinc/RING finger domain, C3HC4 (zinc finger)"/>
    <property type="match status" value="1"/>
</dbReference>
<dbReference type="GO" id="GO:0008270">
    <property type="term" value="F:zinc ion binding"/>
    <property type="evidence" value="ECO:0007669"/>
    <property type="project" value="UniProtKB-KW"/>
</dbReference>
<dbReference type="PANTHER" id="PTHR42647:SF6">
    <property type="entry name" value="RING-TYPE DOMAIN-CONTAINING PROTEIN"/>
    <property type="match status" value="1"/>
</dbReference>
<dbReference type="PIRSF" id="PIRSF036836">
    <property type="entry name" value="RNase_bind_SBP1"/>
    <property type="match status" value="1"/>
</dbReference>
<evidence type="ECO:0000256" key="3">
    <source>
        <dbReference type="ARBA" id="ARBA00022833"/>
    </source>
</evidence>
<dbReference type="PROSITE" id="PS00198">
    <property type="entry name" value="4FE4S_FER_1"/>
    <property type="match status" value="1"/>
</dbReference>
<organism evidence="7 8">
    <name type="scientific">Erythroxylum novogranatense</name>
    <dbReference type="NCBI Taxonomy" id="1862640"/>
    <lineage>
        <taxon>Eukaryota</taxon>
        <taxon>Viridiplantae</taxon>
        <taxon>Streptophyta</taxon>
        <taxon>Embryophyta</taxon>
        <taxon>Tracheophyta</taxon>
        <taxon>Spermatophyta</taxon>
        <taxon>Magnoliopsida</taxon>
        <taxon>eudicotyledons</taxon>
        <taxon>Gunneridae</taxon>
        <taxon>Pentapetalae</taxon>
        <taxon>rosids</taxon>
        <taxon>fabids</taxon>
        <taxon>Malpighiales</taxon>
        <taxon>Erythroxylaceae</taxon>
        <taxon>Erythroxylum</taxon>
    </lineage>
</organism>
<gene>
    <name evidence="7" type="ORF">K2173_012558</name>
</gene>
<reference evidence="7 8" key="1">
    <citation type="submission" date="2021-09" db="EMBL/GenBank/DDBJ databases">
        <title>Genomic insights and catalytic innovation underlie evolution of tropane alkaloids biosynthesis.</title>
        <authorList>
            <person name="Wang Y.-J."/>
            <person name="Tian T."/>
            <person name="Huang J.-P."/>
            <person name="Huang S.-X."/>
        </authorList>
    </citation>
    <scope>NUCLEOTIDE SEQUENCE [LARGE SCALE GENOMIC DNA]</scope>
    <source>
        <strain evidence="7">KIB-2018</strain>
        <tissue evidence="7">Leaf</tissue>
    </source>
</reference>
<dbReference type="PROSITE" id="PS50089">
    <property type="entry name" value="ZF_RING_2"/>
    <property type="match status" value="1"/>
</dbReference>
<dbReference type="Proteomes" id="UP001159364">
    <property type="component" value="Linkage Group LG04"/>
</dbReference>
<keyword evidence="8" id="KW-1185">Reference proteome</keyword>
<proteinExistence type="predicted"/>
<dbReference type="AlphaFoldDB" id="A0AAV8TJD3"/>
<keyword evidence="2 4" id="KW-0863">Zinc-finger</keyword>
<keyword evidence="1" id="KW-0479">Metal-binding</keyword>
<dbReference type="Pfam" id="PF13920">
    <property type="entry name" value="zf-C3HC4_3"/>
    <property type="match status" value="1"/>
</dbReference>
<evidence type="ECO:0000256" key="2">
    <source>
        <dbReference type="ARBA" id="ARBA00022771"/>
    </source>
</evidence>
<evidence type="ECO:0000259" key="6">
    <source>
        <dbReference type="PROSITE" id="PS50089"/>
    </source>
</evidence>